<keyword evidence="2" id="KW-0813">Transport</keyword>
<dbReference type="PROSITE" id="PS50893">
    <property type="entry name" value="ABC_TRANSPORTER_2"/>
    <property type="match status" value="1"/>
</dbReference>
<accession>A0ABN5H3D6</accession>
<dbReference type="CDD" id="cd03257">
    <property type="entry name" value="ABC_NikE_OppD_transporters"/>
    <property type="match status" value="1"/>
</dbReference>
<sequence length="333" mass="36858">MIEVRHLEKTFPGTRGLLGHDAIKAVNDVSFHIPDGGAVSFIGESGCGKTTIGRILAGLETYTAGEVVMDGQNLAQLPRRQRAVLLRRVQLIQQDPYQALNPARTIEQALTDPLKVIAKERGADKAWIMHRLHEVLELVGLDPDAVIYKYPHMLSGGQRQRIVIARALTVDPSVLVADEAVSMIDVSLRLGVLKLLRDLRERFKISVLFITHDVASARYVGDDGQMFVIYKGRIVEHGLTDEVILHPQHPYTQALLSAVPVLKGLEEPGPDRYIPLKEFGHGQPPEHACAFAPRCPYAQPLCGQEKPELVGTAHQYACHYPKERHVVAVPLSE</sequence>
<comment type="similarity">
    <text evidence="1">Belongs to the ABC transporter superfamily.</text>
</comment>
<evidence type="ECO:0000256" key="3">
    <source>
        <dbReference type="ARBA" id="ARBA00022741"/>
    </source>
</evidence>
<name>A0ABN5H3D6_9FIRM</name>
<keyword evidence="3" id="KW-0547">Nucleotide-binding</keyword>
<dbReference type="InterPro" id="IPR003439">
    <property type="entry name" value="ABC_transporter-like_ATP-bd"/>
</dbReference>
<keyword evidence="4 6" id="KW-0067">ATP-binding</keyword>
<dbReference type="Proteomes" id="UP000325292">
    <property type="component" value="Chromosome"/>
</dbReference>
<evidence type="ECO:0000256" key="4">
    <source>
        <dbReference type="ARBA" id="ARBA00022840"/>
    </source>
</evidence>
<protein>
    <submittedName>
        <fullName evidence="6">Peptide ABC transporter ATP-binding protein</fullName>
    </submittedName>
</protein>
<gene>
    <name evidence="6" type="ORF">BXT84_14580</name>
</gene>
<evidence type="ECO:0000256" key="1">
    <source>
        <dbReference type="ARBA" id="ARBA00005417"/>
    </source>
</evidence>
<dbReference type="InterPro" id="IPR027417">
    <property type="entry name" value="P-loop_NTPase"/>
</dbReference>
<reference evidence="6 7" key="1">
    <citation type="journal article" date="2019" name="Sci. Rep.">
        <title>Sulfobacillus thermotolerans: new insights into resistance and metabolic capacities of acidophilic chemolithotrophs.</title>
        <authorList>
            <person name="Panyushkina A.E."/>
            <person name="Babenko V.V."/>
            <person name="Nikitina A.S."/>
            <person name="Selezneva O.V."/>
            <person name="Tsaplina I.A."/>
            <person name="Letarova M.A."/>
            <person name="Kostryukova E.S."/>
            <person name="Letarov A.V."/>
        </authorList>
    </citation>
    <scope>NUCLEOTIDE SEQUENCE [LARGE SCALE GENOMIC DNA]</scope>
    <source>
        <strain evidence="6 7">Kr1</strain>
    </source>
</reference>
<dbReference type="NCBIfam" id="TIGR01727">
    <property type="entry name" value="oligo_HPY"/>
    <property type="match status" value="1"/>
</dbReference>
<dbReference type="PANTHER" id="PTHR43776:SF7">
    <property type="entry name" value="D,D-DIPEPTIDE TRANSPORT ATP-BINDING PROTEIN DDPF-RELATED"/>
    <property type="match status" value="1"/>
</dbReference>
<dbReference type="PANTHER" id="PTHR43776">
    <property type="entry name" value="TRANSPORT ATP-BINDING PROTEIN"/>
    <property type="match status" value="1"/>
</dbReference>
<dbReference type="InterPro" id="IPR017871">
    <property type="entry name" value="ABC_transporter-like_CS"/>
</dbReference>
<feature type="domain" description="ABC transporter" evidence="5">
    <location>
        <begin position="2"/>
        <end position="256"/>
    </location>
</feature>
<evidence type="ECO:0000313" key="6">
    <source>
        <dbReference type="EMBL" id="AUW95029.1"/>
    </source>
</evidence>
<organism evidence="6 7">
    <name type="scientific">Sulfobacillus thermotolerans</name>
    <dbReference type="NCBI Taxonomy" id="338644"/>
    <lineage>
        <taxon>Bacteria</taxon>
        <taxon>Bacillati</taxon>
        <taxon>Bacillota</taxon>
        <taxon>Clostridia</taxon>
        <taxon>Eubacteriales</taxon>
        <taxon>Clostridiales Family XVII. Incertae Sedis</taxon>
        <taxon>Sulfobacillus</taxon>
    </lineage>
</organism>
<dbReference type="Pfam" id="PF00005">
    <property type="entry name" value="ABC_tran"/>
    <property type="match status" value="1"/>
</dbReference>
<dbReference type="EMBL" id="CP019454">
    <property type="protein sequence ID" value="AUW95029.1"/>
    <property type="molecule type" value="Genomic_DNA"/>
</dbReference>
<dbReference type="Pfam" id="PF08352">
    <property type="entry name" value="oligo_HPY"/>
    <property type="match status" value="1"/>
</dbReference>
<dbReference type="InterPro" id="IPR013563">
    <property type="entry name" value="Oligopep_ABC_C"/>
</dbReference>
<dbReference type="GO" id="GO:0005524">
    <property type="term" value="F:ATP binding"/>
    <property type="evidence" value="ECO:0007669"/>
    <property type="project" value="UniProtKB-KW"/>
</dbReference>
<proteinExistence type="inferred from homology"/>
<evidence type="ECO:0000313" key="7">
    <source>
        <dbReference type="Proteomes" id="UP000325292"/>
    </source>
</evidence>
<dbReference type="Gene3D" id="3.40.50.300">
    <property type="entry name" value="P-loop containing nucleotide triphosphate hydrolases"/>
    <property type="match status" value="1"/>
</dbReference>
<dbReference type="InterPro" id="IPR050319">
    <property type="entry name" value="ABC_transp_ATP-bind"/>
</dbReference>
<dbReference type="InterPro" id="IPR003593">
    <property type="entry name" value="AAA+_ATPase"/>
</dbReference>
<evidence type="ECO:0000256" key="2">
    <source>
        <dbReference type="ARBA" id="ARBA00022448"/>
    </source>
</evidence>
<dbReference type="SMART" id="SM00382">
    <property type="entry name" value="AAA"/>
    <property type="match status" value="1"/>
</dbReference>
<dbReference type="PROSITE" id="PS00211">
    <property type="entry name" value="ABC_TRANSPORTER_1"/>
    <property type="match status" value="1"/>
</dbReference>
<keyword evidence="7" id="KW-1185">Reference proteome</keyword>
<evidence type="ECO:0000259" key="5">
    <source>
        <dbReference type="PROSITE" id="PS50893"/>
    </source>
</evidence>
<dbReference type="SUPFAM" id="SSF52540">
    <property type="entry name" value="P-loop containing nucleoside triphosphate hydrolases"/>
    <property type="match status" value="1"/>
</dbReference>